<evidence type="ECO:0000313" key="3">
    <source>
        <dbReference type="EMBL" id="EDW74251.1"/>
    </source>
</evidence>
<dbReference type="FunFam" id="2.130.10.10:FF:002217">
    <property type="entry name" value="Ddb1 and cul4-associated factor 11"/>
    <property type="match status" value="1"/>
</dbReference>
<dbReference type="PhylomeDB" id="B4MQ62"/>
<dbReference type="SUPFAM" id="SSF50978">
    <property type="entry name" value="WD40 repeat-like"/>
    <property type="match status" value="1"/>
</dbReference>
<accession>B4MQ62</accession>
<dbReference type="InterPro" id="IPR036322">
    <property type="entry name" value="WD40_repeat_dom_sf"/>
</dbReference>
<dbReference type="eggNOG" id="KOG0266">
    <property type="taxonomic scope" value="Eukaryota"/>
</dbReference>
<dbReference type="SMR" id="B4MQ62"/>
<evidence type="ECO:0000256" key="1">
    <source>
        <dbReference type="PROSITE-ProRule" id="PRU00221"/>
    </source>
</evidence>
<feature type="region of interest" description="Disordered" evidence="2">
    <location>
        <begin position="484"/>
        <end position="518"/>
    </location>
</feature>
<sequence>MGNHLSLIGGDDDGFDSTDNEMGFNVINFTVNAVDMELRTPARVHPNNLPVIRKKPNLEKFQGSDMFKEIRALSGSSSSGEQQQHWNLLKALQQRENGVAAPGSASFSSNQQRYINNMYIPNQKSTRLMSLDSKIFVTKFNRDGSKLMTACQDGYVRIYDGLKGTYHLLNRINARDVQYSIIDADFSPNGQHFAYSTWSRSFFIMPVNGTGDDCQWIDVNDMSSNRVGIFSLRYSPTGDTIIGGSNNASVIVGDVRTRATQIVRTHRMPVTDVNAVSFVNDNNPNVIIAGCDDGLLKVYDLRTSFRSRSLSKSVVSFIGHYDGITYIDSRNDGYYVLSNSKDQSIKIWDMRQPSNLRHRCSARQQQLETTWDYRWDRVPREFYNPHKALDGDTSIMTYRGHRVSKTLLRAKFSPLEQTGQRYIYTGCATGRIIIYDVLTGKIKEAIEGHRNVIRDLDWHPVRSEIVSGSWDSHVHLNAFNRNMANNHSNQSKSRRSSIQDNKPLRRSRRLANRNSTPF</sequence>
<dbReference type="InterPro" id="IPR051859">
    <property type="entry name" value="DCAF"/>
</dbReference>
<dbReference type="Gene3D" id="2.130.10.10">
    <property type="entry name" value="YVTN repeat-like/Quinoprotein amine dehydrogenase"/>
    <property type="match status" value="3"/>
</dbReference>
<dbReference type="FunCoup" id="B4MQ62">
    <property type="interactions" value="501"/>
</dbReference>
<organism evidence="4">
    <name type="scientific">Drosophila willistoni</name>
    <name type="common">Fruit fly</name>
    <dbReference type="NCBI Taxonomy" id="7260"/>
    <lineage>
        <taxon>Eukaryota</taxon>
        <taxon>Metazoa</taxon>
        <taxon>Ecdysozoa</taxon>
        <taxon>Arthropoda</taxon>
        <taxon>Hexapoda</taxon>
        <taxon>Insecta</taxon>
        <taxon>Pterygota</taxon>
        <taxon>Neoptera</taxon>
        <taxon>Endopterygota</taxon>
        <taxon>Diptera</taxon>
        <taxon>Brachycera</taxon>
        <taxon>Muscomorpha</taxon>
        <taxon>Ephydroidea</taxon>
        <taxon>Drosophilidae</taxon>
        <taxon>Drosophila</taxon>
        <taxon>Sophophora</taxon>
    </lineage>
</organism>
<keyword evidence="4" id="KW-1185">Reference proteome</keyword>
<dbReference type="EMBL" id="CH963849">
    <property type="protein sequence ID" value="EDW74251.1"/>
    <property type="molecule type" value="Genomic_DNA"/>
</dbReference>
<dbReference type="Proteomes" id="UP000007798">
    <property type="component" value="Unassembled WGS sequence"/>
</dbReference>
<dbReference type="PROSITE" id="PS50294">
    <property type="entry name" value="WD_REPEATS_REGION"/>
    <property type="match status" value="1"/>
</dbReference>
<dbReference type="InterPro" id="IPR001680">
    <property type="entry name" value="WD40_rpt"/>
</dbReference>
<dbReference type="SMART" id="SM00320">
    <property type="entry name" value="WD40"/>
    <property type="match status" value="6"/>
</dbReference>
<name>B4MQ62_DROWI</name>
<proteinExistence type="predicted"/>
<dbReference type="OrthoDB" id="63070at2759"/>
<feature type="repeat" description="WD" evidence="1">
    <location>
        <begin position="317"/>
        <end position="358"/>
    </location>
</feature>
<feature type="compositionally biased region" description="Polar residues" evidence="2">
    <location>
        <begin position="484"/>
        <end position="500"/>
    </location>
</feature>
<dbReference type="InParanoid" id="B4MQ62"/>
<dbReference type="Pfam" id="PF00400">
    <property type="entry name" value="WD40"/>
    <property type="match status" value="4"/>
</dbReference>
<evidence type="ECO:0000256" key="2">
    <source>
        <dbReference type="SAM" id="MobiDB-lite"/>
    </source>
</evidence>
<dbReference type="PANTHER" id="PTHR19847:SF7">
    <property type="entry name" value="DDB1- AND CUL4-ASSOCIATED FACTOR 11"/>
    <property type="match status" value="1"/>
</dbReference>
<dbReference type="HOGENOM" id="CLU_014280_3_1_1"/>
<dbReference type="AlphaFoldDB" id="B4MQ62"/>
<dbReference type="STRING" id="7260.B4MQ62"/>
<evidence type="ECO:0000313" key="4">
    <source>
        <dbReference type="Proteomes" id="UP000007798"/>
    </source>
</evidence>
<dbReference type="GO" id="GO:0043161">
    <property type="term" value="P:proteasome-mediated ubiquitin-dependent protein catabolic process"/>
    <property type="evidence" value="ECO:0007669"/>
    <property type="project" value="TreeGrafter"/>
</dbReference>
<reference evidence="3 4" key="1">
    <citation type="journal article" date="2007" name="Nature">
        <title>Evolution of genes and genomes on the Drosophila phylogeny.</title>
        <authorList>
            <consortium name="Drosophila 12 Genomes Consortium"/>
            <person name="Clark A.G."/>
            <person name="Eisen M.B."/>
            <person name="Smith D.R."/>
            <person name="Bergman C.M."/>
            <person name="Oliver B."/>
            <person name="Markow T.A."/>
            <person name="Kaufman T.C."/>
            <person name="Kellis M."/>
            <person name="Gelbart W."/>
            <person name="Iyer V.N."/>
            <person name="Pollard D.A."/>
            <person name="Sackton T.B."/>
            <person name="Larracuente A.M."/>
            <person name="Singh N.D."/>
            <person name="Abad J.P."/>
            <person name="Abt D.N."/>
            <person name="Adryan B."/>
            <person name="Aguade M."/>
            <person name="Akashi H."/>
            <person name="Anderson W.W."/>
            <person name="Aquadro C.F."/>
            <person name="Ardell D.H."/>
            <person name="Arguello R."/>
            <person name="Artieri C.G."/>
            <person name="Barbash D.A."/>
            <person name="Barker D."/>
            <person name="Barsanti P."/>
            <person name="Batterham P."/>
            <person name="Batzoglou S."/>
            <person name="Begun D."/>
            <person name="Bhutkar A."/>
            <person name="Blanco E."/>
            <person name="Bosak S.A."/>
            <person name="Bradley R.K."/>
            <person name="Brand A.D."/>
            <person name="Brent M.R."/>
            <person name="Brooks A.N."/>
            <person name="Brown R.H."/>
            <person name="Butlin R.K."/>
            <person name="Caggese C."/>
            <person name="Calvi B.R."/>
            <person name="Bernardo de Carvalho A."/>
            <person name="Caspi A."/>
            <person name="Castrezana S."/>
            <person name="Celniker S.E."/>
            <person name="Chang J.L."/>
            <person name="Chapple C."/>
            <person name="Chatterji S."/>
            <person name="Chinwalla A."/>
            <person name="Civetta A."/>
            <person name="Clifton S.W."/>
            <person name="Comeron J.M."/>
            <person name="Costello J.C."/>
            <person name="Coyne J.A."/>
            <person name="Daub J."/>
            <person name="David R.G."/>
            <person name="Delcher A.L."/>
            <person name="Delehaunty K."/>
            <person name="Do C.B."/>
            <person name="Ebling H."/>
            <person name="Edwards K."/>
            <person name="Eickbush T."/>
            <person name="Evans J.D."/>
            <person name="Filipski A."/>
            <person name="Findeiss S."/>
            <person name="Freyhult E."/>
            <person name="Fulton L."/>
            <person name="Fulton R."/>
            <person name="Garcia A.C."/>
            <person name="Gardiner A."/>
            <person name="Garfield D.A."/>
            <person name="Garvin B.E."/>
            <person name="Gibson G."/>
            <person name="Gilbert D."/>
            <person name="Gnerre S."/>
            <person name="Godfrey J."/>
            <person name="Good R."/>
            <person name="Gotea V."/>
            <person name="Gravely B."/>
            <person name="Greenberg A.J."/>
            <person name="Griffiths-Jones S."/>
            <person name="Gross S."/>
            <person name="Guigo R."/>
            <person name="Gustafson E.A."/>
            <person name="Haerty W."/>
            <person name="Hahn M.W."/>
            <person name="Halligan D.L."/>
            <person name="Halpern A.L."/>
            <person name="Halter G.M."/>
            <person name="Han M.V."/>
            <person name="Heger A."/>
            <person name="Hillier L."/>
            <person name="Hinrichs A.S."/>
            <person name="Holmes I."/>
            <person name="Hoskins R.A."/>
            <person name="Hubisz M.J."/>
            <person name="Hultmark D."/>
            <person name="Huntley M.A."/>
            <person name="Jaffe D.B."/>
            <person name="Jagadeeshan S."/>
            <person name="Jeck W.R."/>
            <person name="Johnson J."/>
            <person name="Jones C.D."/>
            <person name="Jordan W.C."/>
            <person name="Karpen G.H."/>
            <person name="Kataoka E."/>
            <person name="Keightley P.D."/>
            <person name="Kheradpour P."/>
            <person name="Kirkness E.F."/>
            <person name="Koerich L.B."/>
            <person name="Kristiansen K."/>
            <person name="Kudrna D."/>
            <person name="Kulathinal R.J."/>
            <person name="Kumar S."/>
            <person name="Kwok R."/>
            <person name="Lander E."/>
            <person name="Langley C.H."/>
            <person name="Lapoint R."/>
            <person name="Lazzaro B.P."/>
            <person name="Lee S.J."/>
            <person name="Levesque L."/>
            <person name="Li R."/>
            <person name="Lin C.F."/>
            <person name="Lin M.F."/>
            <person name="Lindblad-Toh K."/>
            <person name="Llopart A."/>
            <person name="Long M."/>
            <person name="Low L."/>
            <person name="Lozovsky E."/>
            <person name="Lu J."/>
            <person name="Luo M."/>
            <person name="Machado C.A."/>
            <person name="Makalowski W."/>
            <person name="Marzo M."/>
            <person name="Matsuda M."/>
            <person name="Matzkin L."/>
            <person name="McAllister B."/>
            <person name="McBride C.S."/>
            <person name="McKernan B."/>
            <person name="McKernan K."/>
            <person name="Mendez-Lago M."/>
            <person name="Minx P."/>
            <person name="Mollenhauer M.U."/>
            <person name="Montooth K."/>
            <person name="Mount S.M."/>
            <person name="Mu X."/>
            <person name="Myers E."/>
            <person name="Negre B."/>
            <person name="Newfeld S."/>
            <person name="Nielsen R."/>
            <person name="Noor M.A."/>
            <person name="O'Grady P."/>
            <person name="Pachter L."/>
            <person name="Papaceit M."/>
            <person name="Parisi M.J."/>
            <person name="Parisi M."/>
            <person name="Parts L."/>
            <person name="Pedersen J.S."/>
            <person name="Pesole G."/>
            <person name="Phillippy A.M."/>
            <person name="Ponting C.P."/>
            <person name="Pop M."/>
            <person name="Porcelli D."/>
            <person name="Powell J.R."/>
            <person name="Prohaska S."/>
            <person name="Pruitt K."/>
            <person name="Puig M."/>
            <person name="Quesneville H."/>
            <person name="Ram K.R."/>
            <person name="Rand D."/>
            <person name="Rasmussen M.D."/>
            <person name="Reed L.K."/>
            <person name="Reenan R."/>
            <person name="Reily A."/>
            <person name="Remington K.A."/>
            <person name="Rieger T.T."/>
            <person name="Ritchie M.G."/>
            <person name="Robin C."/>
            <person name="Rogers Y.H."/>
            <person name="Rohde C."/>
            <person name="Rozas J."/>
            <person name="Rubenfield M.J."/>
            <person name="Ruiz A."/>
            <person name="Russo S."/>
            <person name="Salzberg S.L."/>
            <person name="Sanchez-Gracia A."/>
            <person name="Saranga D.J."/>
            <person name="Sato H."/>
            <person name="Schaeffer S.W."/>
            <person name="Schatz M.C."/>
            <person name="Schlenke T."/>
            <person name="Schwartz R."/>
            <person name="Segarra C."/>
            <person name="Singh R.S."/>
            <person name="Sirot L."/>
            <person name="Sirota M."/>
            <person name="Sisneros N.B."/>
            <person name="Smith C.D."/>
            <person name="Smith T.F."/>
            <person name="Spieth J."/>
            <person name="Stage D.E."/>
            <person name="Stark A."/>
            <person name="Stephan W."/>
            <person name="Strausberg R.L."/>
            <person name="Strempel S."/>
            <person name="Sturgill D."/>
            <person name="Sutton G."/>
            <person name="Sutton G.G."/>
            <person name="Tao W."/>
            <person name="Teichmann S."/>
            <person name="Tobari Y.N."/>
            <person name="Tomimura Y."/>
            <person name="Tsolas J.M."/>
            <person name="Valente V.L."/>
            <person name="Venter E."/>
            <person name="Venter J.C."/>
            <person name="Vicario S."/>
            <person name="Vieira F.G."/>
            <person name="Vilella A.J."/>
            <person name="Villasante A."/>
            <person name="Walenz B."/>
            <person name="Wang J."/>
            <person name="Wasserman M."/>
            <person name="Watts T."/>
            <person name="Wilson D."/>
            <person name="Wilson R.K."/>
            <person name="Wing R.A."/>
            <person name="Wolfner M.F."/>
            <person name="Wong A."/>
            <person name="Wong G.K."/>
            <person name="Wu C.I."/>
            <person name="Wu G."/>
            <person name="Yamamoto D."/>
            <person name="Yang H.P."/>
            <person name="Yang S.P."/>
            <person name="Yorke J.A."/>
            <person name="Yoshida K."/>
            <person name="Zdobnov E."/>
            <person name="Zhang P."/>
            <person name="Zhang Y."/>
            <person name="Zimin A.V."/>
            <person name="Baldwin J."/>
            <person name="Abdouelleil A."/>
            <person name="Abdulkadir J."/>
            <person name="Abebe A."/>
            <person name="Abera B."/>
            <person name="Abreu J."/>
            <person name="Acer S.C."/>
            <person name="Aftuck L."/>
            <person name="Alexander A."/>
            <person name="An P."/>
            <person name="Anderson E."/>
            <person name="Anderson S."/>
            <person name="Arachi H."/>
            <person name="Azer M."/>
            <person name="Bachantsang P."/>
            <person name="Barry A."/>
            <person name="Bayul T."/>
            <person name="Berlin A."/>
            <person name="Bessette D."/>
            <person name="Bloom T."/>
            <person name="Blye J."/>
            <person name="Boguslavskiy L."/>
            <person name="Bonnet C."/>
            <person name="Boukhgalter B."/>
            <person name="Bourzgui I."/>
            <person name="Brown A."/>
            <person name="Cahill P."/>
            <person name="Channer S."/>
            <person name="Cheshatsang Y."/>
            <person name="Chuda L."/>
            <person name="Citroen M."/>
            <person name="Collymore A."/>
            <person name="Cooke P."/>
            <person name="Costello M."/>
            <person name="D'Aco K."/>
            <person name="Daza R."/>
            <person name="De Haan G."/>
            <person name="DeGray S."/>
            <person name="DeMaso C."/>
            <person name="Dhargay N."/>
            <person name="Dooley K."/>
            <person name="Dooley E."/>
            <person name="Doricent M."/>
            <person name="Dorje P."/>
            <person name="Dorjee K."/>
            <person name="Dupes A."/>
            <person name="Elong R."/>
            <person name="Falk J."/>
            <person name="Farina A."/>
            <person name="Faro S."/>
            <person name="Ferguson D."/>
            <person name="Fisher S."/>
            <person name="Foley C.D."/>
            <person name="Franke A."/>
            <person name="Friedrich D."/>
            <person name="Gadbois L."/>
            <person name="Gearin G."/>
            <person name="Gearin C.R."/>
            <person name="Giannoukos G."/>
            <person name="Goode T."/>
            <person name="Graham J."/>
            <person name="Grandbois E."/>
            <person name="Grewal S."/>
            <person name="Gyaltsen K."/>
            <person name="Hafez N."/>
            <person name="Hagos B."/>
            <person name="Hall J."/>
            <person name="Henson C."/>
            <person name="Hollinger A."/>
            <person name="Honan T."/>
            <person name="Huard M.D."/>
            <person name="Hughes L."/>
            <person name="Hurhula B."/>
            <person name="Husby M.E."/>
            <person name="Kamat A."/>
            <person name="Kanga B."/>
            <person name="Kashin S."/>
            <person name="Khazanovich D."/>
            <person name="Kisner P."/>
            <person name="Lance K."/>
            <person name="Lara M."/>
            <person name="Lee W."/>
            <person name="Lennon N."/>
            <person name="Letendre F."/>
            <person name="LeVine R."/>
            <person name="Lipovsky A."/>
            <person name="Liu X."/>
            <person name="Liu J."/>
            <person name="Liu S."/>
            <person name="Lokyitsang T."/>
            <person name="Lokyitsang Y."/>
            <person name="Lubonja R."/>
            <person name="Lui A."/>
            <person name="MacDonald P."/>
            <person name="Magnisalis V."/>
            <person name="Maru K."/>
            <person name="Matthews C."/>
            <person name="McCusker W."/>
            <person name="McDonough S."/>
            <person name="Mehta T."/>
            <person name="Meldrim J."/>
            <person name="Meneus L."/>
            <person name="Mihai O."/>
            <person name="Mihalev A."/>
            <person name="Mihova T."/>
            <person name="Mittelman R."/>
            <person name="Mlenga V."/>
            <person name="Montmayeur A."/>
            <person name="Mulrain L."/>
            <person name="Navidi A."/>
            <person name="Naylor J."/>
            <person name="Negash T."/>
            <person name="Nguyen T."/>
            <person name="Nguyen N."/>
            <person name="Nicol R."/>
            <person name="Norbu C."/>
            <person name="Norbu N."/>
            <person name="Novod N."/>
            <person name="O'Neill B."/>
            <person name="Osman S."/>
            <person name="Markiewicz E."/>
            <person name="Oyono O.L."/>
            <person name="Patti C."/>
            <person name="Phunkhang P."/>
            <person name="Pierre F."/>
            <person name="Priest M."/>
            <person name="Raghuraman S."/>
            <person name="Rege F."/>
            <person name="Reyes R."/>
            <person name="Rise C."/>
            <person name="Rogov P."/>
            <person name="Ross K."/>
            <person name="Ryan E."/>
            <person name="Settipalli S."/>
            <person name="Shea T."/>
            <person name="Sherpa N."/>
            <person name="Shi L."/>
            <person name="Shih D."/>
            <person name="Sparrow T."/>
            <person name="Spaulding J."/>
            <person name="Stalker J."/>
            <person name="Stange-Thomann N."/>
            <person name="Stavropoulos S."/>
            <person name="Stone C."/>
            <person name="Strader C."/>
            <person name="Tesfaye S."/>
            <person name="Thomson T."/>
            <person name="Thoulutsang Y."/>
            <person name="Thoulutsang D."/>
            <person name="Topham K."/>
            <person name="Topping I."/>
            <person name="Tsamla T."/>
            <person name="Vassiliev H."/>
            <person name="Vo A."/>
            <person name="Wangchuk T."/>
            <person name="Wangdi T."/>
            <person name="Weiand M."/>
            <person name="Wilkinson J."/>
            <person name="Wilson A."/>
            <person name="Yadav S."/>
            <person name="Young G."/>
            <person name="Yu Q."/>
            <person name="Zembek L."/>
            <person name="Zhong D."/>
            <person name="Zimmer A."/>
            <person name="Zwirko Z."/>
            <person name="Jaffe D.B."/>
            <person name="Alvarez P."/>
            <person name="Brockman W."/>
            <person name="Butler J."/>
            <person name="Chin C."/>
            <person name="Gnerre S."/>
            <person name="Grabherr M."/>
            <person name="Kleber M."/>
            <person name="Mauceli E."/>
            <person name="MacCallum I."/>
        </authorList>
    </citation>
    <scope>NUCLEOTIDE SEQUENCE [LARGE SCALE GENOMIC DNA]</scope>
    <source>
        <strain evidence="4">Tucson 14030-0811.24</strain>
    </source>
</reference>
<dbReference type="KEGG" id="dwi:6640255"/>
<gene>
    <name evidence="3" type="primary">Dwil\GK21482</name>
    <name evidence="3" type="ORF">Dwil_GK21482</name>
</gene>
<protein>
    <submittedName>
        <fullName evidence="3">GK21482</fullName>
    </submittedName>
</protein>
<dbReference type="FunFam" id="2.130.10.10:FF:000492">
    <property type="entry name" value="LEC14B homolog isoform X2"/>
    <property type="match status" value="1"/>
</dbReference>
<dbReference type="InterPro" id="IPR015943">
    <property type="entry name" value="WD40/YVTN_repeat-like_dom_sf"/>
</dbReference>
<dbReference type="GO" id="GO:0080008">
    <property type="term" value="C:Cul4-RING E3 ubiquitin ligase complex"/>
    <property type="evidence" value="ECO:0007669"/>
    <property type="project" value="TreeGrafter"/>
</dbReference>
<keyword evidence="1" id="KW-0853">WD repeat</keyword>
<dbReference type="PROSITE" id="PS50082">
    <property type="entry name" value="WD_REPEATS_2"/>
    <property type="match status" value="1"/>
</dbReference>
<dbReference type="OMA" id="EHTFPQM"/>
<dbReference type="PANTHER" id="PTHR19847">
    <property type="entry name" value="DDB1- AND CUL4-ASSOCIATED FACTOR 11"/>
    <property type="match status" value="1"/>
</dbReference>